<accession>A0A1I8NAL1</accession>
<reference evidence="5" key="2">
    <citation type="submission" date="2025-04" db="UniProtKB">
        <authorList>
            <consortium name="RefSeq"/>
        </authorList>
    </citation>
    <scope>IDENTIFICATION</scope>
    <source>
        <strain evidence="5">Aabys</strain>
    </source>
</reference>
<feature type="compositionally biased region" description="Low complexity" evidence="1">
    <location>
        <begin position="348"/>
        <end position="382"/>
    </location>
</feature>
<dbReference type="VEuPathDB" id="VectorBase:MDOMA2_000894"/>
<organism evidence="3">
    <name type="scientific">Musca domestica</name>
    <name type="common">House fly</name>
    <dbReference type="NCBI Taxonomy" id="7370"/>
    <lineage>
        <taxon>Eukaryota</taxon>
        <taxon>Metazoa</taxon>
        <taxon>Ecdysozoa</taxon>
        <taxon>Arthropoda</taxon>
        <taxon>Hexapoda</taxon>
        <taxon>Insecta</taxon>
        <taxon>Pterygota</taxon>
        <taxon>Neoptera</taxon>
        <taxon>Endopterygota</taxon>
        <taxon>Diptera</taxon>
        <taxon>Brachycera</taxon>
        <taxon>Muscomorpha</taxon>
        <taxon>Muscoidea</taxon>
        <taxon>Muscidae</taxon>
        <taxon>Musca</taxon>
    </lineage>
</organism>
<dbReference type="VEuPathDB" id="VectorBase:MDOA013282"/>
<dbReference type="EnsemblMetazoa" id="MDOA013282-RA">
    <property type="protein sequence ID" value="MDOA013282-PA"/>
    <property type="gene ID" value="MDOA013282"/>
</dbReference>
<gene>
    <name evidence="3" type="primary">101894737</name>
    <name evidence="5" type="synonym">LOC101894737</name>
</gene>
<evidence type="ECO:0000313" key="4">
    <source>
        <dbReference type="Proteomes" id="UP001652621"/>
    </source>
</evidence>
<feature type="region of interest" description="Disordered" evidence="1">
    <location>
        <begin position="290"/>
        <end position="432"/>
    </location>
</feature>
<evidence type="ECO:0000313" key="5">
    <source>
        <dbReference type="RefSeq" id="XP_005176660.1"/>
    </source>
</evidence>
<feature type="region of interest" description="Disordered" evidence="1">
    <location>
        <begin position="122"/>
        <end position="145"/>
    </location>
</feature>
<dbReference type="Proteomes" id="UP001652621">
    <property type="component" value="Unplaced"/>
</dbReference>
<feature type="compositionally biased region" description="Polar residues" evidence="1">
    <location>
        <begin position="317"/>
        <end position="329"/>
    </location>
</feature>
<dbReference type="eggNOG" id="ENOG502T92U">
    <property type="taxonomic scope" value="Eukaryota"/>
</dbReference>
<dbReference type="GeneID" id="101894737"/>
<evidence type="ECO:0000313" key="3">
    <source>
        <dbReference type="EnsemblMetazoa" id="MDOA013282-PA"/>
    </source>
</evidence>
<name>A0A1I8NAL1_MUSDO</name>
<feature type="compositionally biased region" description="Low complexity" evidence="1">
    <location>
        <begin position="223"/>
        <end position="235"/>
    </location>
</feature>
<dbReference type="AlphaFoldDB" id="A0A1I8NAL1"/>
<proteinExistence type="predicted"/>
<protein>
    <submittedName>
        <fullName evidence="5">Uncharacterized protein LOC101894737</fullName>
    </submittedName>
</protein>
<feature type="compositionally biased region" description="Pro residues" evidence="1">
    <location>
        <begin position="181"/>
        <end position="194"/>
    </location>
</feature>
<dbReference type="STRING" id="7370.A0A1I8NAL1"/>
<feature type="signal peptide" evidence="2">
    <location>
        <begin position="1"/>
        <end position="23"/>
    </location>
</feature>
<feature type="compositionally biased region" description="Low complexity" evidence="1">
    <location>
        <begin position="291"/>
        <end position="316"/>
    </location>
</feature>
<dbReference type="KEGG" id="mde:101894737"/>
<keyword evidence="4" id="KW-1185">Reference proteome</keyword>
<feature type="chain" id="PRO_5044561476" evidence="2">
    <location>
        <begin position="24"/>
        <end position="484"/>
    </location>
</feature>
<reference evidence="3" key="1">
    <citation type="submission" date="2020-05" db="UniProtKB">
        <authorList>
            <consortium name="EnsemblMetazoa"/>
        </authorList>
    </citation>
    <scope>IDENTIFICATION</scope>
    <source>
        <strain evidence="3">Aabys</strain>
    </source>
</reference>
<keyword evidence="2" id="KW-0732">Signal</keyword>
<feature type="region of interest" description="Disordered" evidence="1">
    <location>
        <begin position="219"/>
        <end position="274"/>
    </location>
</feature>
<dbReference type="RefSeq" id="XP_005176660.1">
    <property type="nucleotide sequence ID" value="XM_005176603.3"/>
</dbReference>
<feature type="compositionally biased region" description="Acidic residues" evidence="1">
    <location>
        <begin position="383"/>
        <end position="393"/>
    </location>
</feature>
<evidence type="ECO:0000256" key="2">
    <source>
        <dbReference type="SAM" id="SignalP"/>
    </source>
</evidence>
<feature type="compositionally biased region" description="Pro residues" evidence="1">
    <location>
        <begin position="236"/>
        <end position="245"/>
    </location>
</feature>
<sequence>MRFNLQSLALLLLLYNAVTHVAAQDFQQSYVFRAVDDVDDRDKRAVDLGFLVRNFLMKSAYASNAKAAASRNLINLKTTTTRRPTTTTTRRPVATTAAPFAGLKSFWFPFSASLSAPPPVATIPSGPGRLGPRPAPPRAGGPRGNAAFNVDYDYFDRLQPVAQAPAARRRRPTTTTTAAPAPAPTTATPPPAVPLPRRRPLPKRPQILNFDYYDDYDYGALDPSTPAAPRTTTTAAPPPPPPPSRPRPRQRRPQAAGGRPMAPRGGIRQDRPNRLRNPLIYRFAQTNDFSTNNNAAGAQQPPAASAAAPPSSTGNGNPNQSSDDTSPPDTNAPAVDDYPDYSDATAFDPSNSADYNDSSDNSNPSNSNGNGSNDDNDSNTSLDDADNGNDESEAQQPPIPLDNDNSSPDYPDVPPSAAAGPQLNLGGQFFNGPNQNAGRGFVNIRGGPLGPQFNSPFGLVPGFRNFDPQYQQPSSPVGYSVRYY</sequence>
<feature type="compositionally biased region" description="Low complexity" evidence="1">
    <location>
        <begin position="253"/>
        <end position="266"/>
    </location>
</feature>
<feature type="region of interest" description="Disordered" evidence="1">
    <location>
        <begin position="163"/>
        <end position="205"/>
    </location>
</feature>
<evidence type="ECO:0000256" key="1">
    <source>
        <dbReference type="SAM" id="MobiDB-lite"/>
    </source>
</evidence>